<name>A0A1W1YHT5_9BACT</name>
<proteinExistence type="inferred from homology"/>
<dbReference type="GO" id="GO:0001717">
    <property type="term" value="P:conversion of seryl-tRNAsec to selenocys-tRNAsec"/>
    <property type="evidence" value="ECO:0007669"/>
    <property type="project" value="UniProtKB-UniRule"/>
</dbReference>
<dbReference type="Gene3D" id="3.40.640.10">
    <property type="entry name" value="Type I PLP-dependent aspartate aminotransferase-like (Major domain)"/>
    <property type="match status" value="1"/>
</dbReference>
<feature type="modified residue" description="N6-(pyridoxal phosphate)lysine" evidence="8 9">
    <location>
        <position position="296"/>
    </location>
</feature>
<comment type="catalytic activity">
    <reaction evidence="8">
        <text>L-seryl-tRNA(Sec) + selenophosphate + H(+) = L-selenocysteinyl-tRNA(Sec) + phosphate</text>
        <dbReference type="Rhea" id="RHEA:22728"/>
        <dbReference type="Rhea" id="RHEA-COMP:9742"/>
        <dbReference type="Rhea" id="RHEA-COMP:9743"/>
        <dbReference type="ChEBI" id="CHEBI:15378"/>
        <dbReference type="ChEBI" id="CHEBI:16144"/>
        <dbReference type="ChEBI" id="CHEBI:43474"/>
        <dbReference type="ChEBI" id="CHEBI:78533"/>
        <dbReference type="ChEBI" id="CHEBI:78573"/>
        <dbReference type="EC" id="2.9.1.1"/>
    </reaction>
</comment>
<dbReference type="GO" id="GO:0005737">
    <property type="term" value="C:cytoplasm"/>
    <property type="evidence" value="ECO:0007669"/>
    <property type="project" value="UniProtKB-SubCell"/>
</dbReference>
<dbReference type="AlphaFoldDB" id="A0A1W1YHT5"/>
<evidence type="ECO:0000256" key="6">
    <source>
        <dbReference type="ARBA" id="ARBA00023266"/>
    </source>
</evidence>
<dbReference type="HAMAP" id="MF_00423">
    <property type="entry name" value="SelA"/>
    <property type="match status" value="1"/>
</dbReference>
<dbReference type="EMBL" id="FWXY01000001">
    <property type="protein sequence ID" value="SMC35686.1"/>
    <property type="molecule type" value="Genomic_DNA"/>
</dbReference>
<dbReference type="NCBIfam" id="TIGR00474">
    <property type="entry name" value="selA"/>
    <property type="match status" value="1"/>
</dbReference>
<evidence type="ECO:0000256" key="7">
    <source>
        <dbReference type="ARBA" id="ARBA00044507"/>
    </source>
</evidence>
<evidence type="ECO:0000256" key="2">
    <source>
        <dbReference type="ARBA" id="ARBA00022490"/>
    </source>
</evidence>
<dbReference type="UniPathway" id="UPA00906">
    <property type="reaction ID" value="UER00896"/>
</dbReference>
<dbReference type="PANTHER" id="PTHR32328:SF0">
    <property type="entry name" value="L-SERYL-TRNA(SEC) SELENIUM TRANSFERASE"/>
    <property type="match status" value="1"/>
</dbReference>
<organism evidence="10 11">
    <name type="scientific">Desulfocicer vacuolatum DSM 3385</name>
    <dbReference type="NCBI Taxonomy" id="1121400"/>
    <lineage>
        <taxon>Bacteria</taxon>
        <taxon>Pseudomonadati</taxon>
        <taxon>Thermodesulfobacteriota</taxon>
        <taxon>Desulfobacteria</taxon>
        <taxon>Desulfobacterales</taxon>
        <taxon>Desulfobacteraceae</taxon>
        <taxon>Desulfocicer</taxon>
    </lineage>
</organism>
<dbReference type="EC" id="2.9.1.1" evidence="8"/>
<dbReference type="RefSeq" id="WP_084066360.1">
    <property type="nucleotide sequence ID" value="NZ_FWXY01000001.1"/>
</dbReference>
<dbReference type="Pfam" id="PF03841">
    <property type="entry name" value="SelA"/>
    <property type="match status" value="1"/>
</dbReference>
<evidence type="ECO:0000256" key="4">
    <source>
        <dbReference type="ARBA" id="ARBA00022898"/>
    </source>
</evidence>
<dbReference type="PANTHER" id="PTHR32328">
    <property type="entry name" value="L-SERYL-TRNA(SEC) SELENIUM TRANSFERASE"/>
    <property type="match status" value="1"/>
</dbReference>
<accession>A0A1W1YHT5</accession>
<dbReference type="InterPro" id="IPR004534">
    <property type="entry name" value="SelA_trans"/>
</dbReference>
<evidence type="ECO:0000313" key="10">
    <source>
        <dbReference type="EMBL" id="SMC35686.1"/>
    </source>
</evidence>
<protein>
    <recommendedName>
        <fullName evidence="8">L-seryl-tRNA(Sec) selenium transferase</fullName>
        <ecNumber evidence="8">2.9.1.1</ecNumber>
    </recommendedName>
    <alternativeName>
        <fullName evidence="8">Selenocysteine synthase</fullName>
        <shortName evidence="8">Sec synthase</shortName>
    </alternativeName>
    <alternativeName>
        <fullName evidence="8">Selenocysteinyl-tRNA(Sec) synthase</fullName>
    </alternativeName>
</protein>
<evidence type="ECO:0000256" key="1">
    <source>
        <dbReference type="ARBA" id="ARBA00001933"/>
    </source>
</evidence>
<evidence type="ECO:0000313" key="11">
    <source>
        <dbReference type="Proteomes" id="UP000192418"/>
    </source>
</evidence>
<evidence type="ECO:0000256" key="8">
    <source>
        <dbReference type="HAMAP-Rule" id="MF_00423"/>
    </source>
</evidence>
<dbReference type="Gene3D" id="3.90.1150.180">
    <property type="match status" value="1"/>
</dbReference>
<comment type="function">
    <text evidence="8">Converts seryl-tRNA(Sec) to selenocysteinyl-tRNA(Sec) required for selenoprotein biosynthesis.</text>
</comment>
<dbReference type="STRING" id="1121400.SAMN02746065_10132"/>
<dbReference type="GO" id="GO:0001514">
    <property type="term" value="P:selenocysteine incorporation"/>
    <property type="evidence" value="ECO:0007669"/>
    <property type="project" value="UniProtKB-UniRule"/>
</dbReference>
<dbReference type="SUPFAM" id="SSF53383">
    <property type="entry name" value="PLP-dependent transferases"/>
    <property type="match status" value="1"/>
</dbReference>
<reference evidence="10 11" key="1">
    <citation type="submission" date="2017-04" db="EMBL/GenBank/DDBJ databases">
        <authorList>
            <person name="Afonso C.L."/>
            <person name="Miller P.J."/>
            <person name="Scott M.A."/>
            <person name="Spackman E."/>
            <person name="Goraichik I."/>
            <person name="Dimitrov K.M."/>
            <person name="Suarez D.L."/>
            <person name="Swayne D.E."/>
        </authorList>
    </citation>
    <scope>NUCLEOTIDE SEQUENCE [LARGE SCALE GENOMIC DNA]</scope>
    <source>
        <strain evidence="10 11">DSM 3385</strain>
    </source>
</reference>
<comment type="cofactor">
    <cofactor evidence="1 8 9">
        <name>pyridoxal 5'-phosphate</name>
        <dbReference type="ChEBI" id="CHEBI:597326"/>
    </cofactor>
</comment>
<keyword evidence="3 8" id="KW-0808">Transferase</keyword>
<keyword evidence="2 8" id="KW-0963">Cytoplasm</keyword>
<dbReference type="InterPro" id="IPR015421">
    <property type="entry name" value="PyrdxlP-dep_Trfase_major"/>
</dbReference>
<sequence length="468" mass="50502">MISKDKHHVLKQLPGVDHLMVLAMNDPRLQETPVSVIKTAIRRVLKQTRQAILSNTMEQCNQEQILTHVASLSAEIIAPRLRPVINATGVVLHTNLGRSLLASNALENITTIAGGYSNLEFNITTGKRGLRYDAVEQLICELTGAEAAIAVNNNAGAVLLCLDTLAKGREVVVSRGELVEIGGSFRIPDVMTKSGCILKEVGTTNRTHARDYENAIHGETGLLMKVHTSNYRIQGFTKTVPLKDLVTIGQKNHIPIMEDLGSGSLIDLSSFGLGKEPTVAQAVSTGADIVTFSGDKLLGGPQAGIIVGGHDALDKIKANPLTRALRIDKLTLAALEATLSLYRDEKKALKQIPILRMLTIPFETITTRADRMVTLLKNTLGSKARVATADLSSRTGGGAFPEVRLPSRCVTITAPGMSAARMEKAMRNHTPAIIGRIDNERFIMDPRTLQKGEENIIASALRIILCSG</sequence>
<comment type="subcellular location">
    <subcellularLocation>
        <location evidence="8">Cytoplasm</location>
    </subcellularLocation>
</comment>
<comment type="similarity">
    <text evidence="7 8">Belongs to the SelA family.</text>
</comment>
<keyword evidence="4 8" id="KW-0663">Pyridoxal phosphate</keyword>
<gene>
    <name evidence="8" type="primary">selA</name>
    <name evidence="10" type="ORF">SAMN02746065_10132</name>
</gene>
<evidence type="ECO:0000256" key="5">
    <source>
        <dbReference type="ARBA" id="ARBA00022917"/>
    </source>
</evidence>
<evidence type="ECO:0000256" key="9">
    <source>
        <dbReference type="PIRSR" id="PIRSR618319-50"/>
    </source>
</evidence>
<evidence type="ECO:0000256" key="3">
    <source>
        <dbReference type="ARBA" id="ARBA00022679"/>
    </source>
</evidence>
<keyword evidence="5 8" id="KW-0648">Protein biosynthesis</keyword>
<dbReference type="InterPro" id="IPR018319">
    <property type="entry name" value="SelA-like"/>
</dbReference>
<dbReference type="InterPro" id="IPR015424">
    <property type="entry name" value="PyrdxlP-dep_Trfase"/>
</dbReference>
<keyword evidence="11" id="KW-1185">Reference proteome</keyword>
<keyword evidence="6 8" id="KW-0711">Selenium</keyword>
<comment type="pathway">
    <text evidence="8">Aminoacyl-tRNA biosynthesis; selenocysteinyl-tRNA(Sec) biosynthesis; selenocysteinyl-tRNA(Sec) from L-seryl-tRNA(Sec) (bacterial route): step 1/1.</text>
</comment>
<dbReference type="Proteomes" id="UP000192418">
    <property type="component" value="Unassembled WGS sequence"/>
</dbReference>
<dbReference type="GO" id="GO:0004125">
    <property type="term" value="F:L-seryl-tRNA(Sec) selenium transferase activity"/>
    <property type="evidence" value="ECO:0007669"/>
    <property type="project" value="UniProtKB-UniRule"/>
</dbReference>
<dbReference type="OrthoDB" id="9787096at2"/>